<protein>
    <submittedName>
        <fullName evidence="1">Uncharacterized protein</fullName>
    </submittedName>
</protein>
<dbReference type="Proteomes" id="UP001381693">
    <property type="component" value="Unassembled WGS sequence"/>
</dbReference>
<accession>A0AAN8XJT9</accession>
<comment type="caution">
    <text evidence="1">The sequence shown here is derived from an EMBL/GenBank/DDBJ whole genome shotgun (WGS) entry which is preliminary data.</text>
</comment>
<reference evidence="1 2" key="1">
    <citation type="submission" date="2023-11" db="EMBL/GenBank/DDBJ databases">
        <title>Halocaridina rubra genome assembly.</title>
        <authorList>
            <person name="Smith C."/>
        </authorList>
    </citation>
    <scope>NUCLEOTIDE SEQUENCE [LARGE SCALE GENOMIC DNA]</scope>
    <source>
        <strain evidence="1">EP-1</strain>
        <tissue evidence="1">Whole</tissue>
    </source>
</reference>
<organism evidence="1 2">
    <name type="scientific">Halocaridina rubra</name>
    <name type="common">Hawaiian red shrimp</name>
    <dbReference type="NCBI Taxonomy" id="373956"/>
    <lineage>
        <taxon>Eukaryota</taxon>
        <taxon>Metazoa</taxon>
        <taxon>Ecdysozoa</taxon>
        <taxon>Arthropoda</taxon>
        <taxon>Crustacea</taxon>
        <taxon>Multicrustacea</taxon>
        <taxon>Malacostraca</taxon>
        <taxon>Eumalacostraca</taxon>
        <taxon>Eucarida</taxon>
        <taxon>Decapoda</taxon>
        <taxon>Pleocyemata</taxon>
        <taxon>Caridea</taxon>
        <taxon>Atyoidea</taxon>
        <taxon>Atyidae</taxon>
        <taxon>Halocaridina</taxon>
    </lineage>
</organism>
<evidence type="ECO:0000313" key="1">
    <source>
        <dbReference type="EMBL" id="KAK7079850.1"/>
    </source>
</evidence>
<evidence type="ECO:0000313" key="2">
    <source>
        <dbReference type="Proteomes" id="UP001381693"/>
    </source>
</evidence>
<name>A0AAN8XJT9_HALRR</name>
<sequence length="92" mass="10108">ATLKLGNKSCIAKIQLHEGIHTPLLSFGHCQELAIVSPDFPKPVLTITHINRCAELPLPTTTSPFAAKRLLSTRVQRCPSIKGRSPLPFRVK</sequence>
<feature type="non-terminal residue" evidence="1">
    <location>
        <position position="1"/>
    </location>
</feature>
<gene>
    <name evidence="1" type="ORF">SK128_024668</name>
</gene>
<dbReference type="EMBL" id="JAXCGZ010006330">
    <property type="protein sequence ID" value="KAK7079850.1"/>
    <property type="molecule type" value="Genomic_DNA"/>
</dbReference>
<keyword evidence="2" id="KW-1185">Reference proteome</keyword>
<proteinExistence type="predicted"/>
<dbReference type="AlphaFoldDB" id="A0AAN8XJT9"/>